<keyword evidence="7" id="KW-1185">Reference proteome</keyword>
<dbReference type="InterPro" id="IPR025124">
    <property type="entry name" value="Gag1-like_clamp"/>
</dbReference>
<dbReference type="Gene3D" id="2.60.40.790">
    <property type="match status" value="1"/>
</dbReference>
<evidence type="ECO:0000256" key="4">
    <source>
        <dbReference type="SAM" id="Phobius"/>
    </source>
</evidence>
<evidence type="ECO:0000256" key="2">
    <source>
        <dbReference type="PROSITE-ProRule" id="PRU00285"/>
    </source>
</evidence>
<dbReference type="GO" id="GO:0009408">
    <property type="term" value="P:response to heat"/>
    <property type="evidence" value="ECO:0007669"/>
    <property type="project" value="UniProtKB-ARBA"/>
</dbReference>
<comment type="caution">
    <text evidence="6">The sequence shown here is derived from an EMBL/GenBank/DDBJ whole genome shotgun (WGS) entry which is preliminary data.</text>
</comment>
<proteinExistence type="inferred from homology"/>
<protein>
    <recommendedName>
        <fullName evidence="5">SHSP domain-containing protein</fullName>
    </recommendedName>
</protein>
<feature type="transmembrane region" description="Helical" evidence="4">
    <location>
        <begin position="189"/>
        <end position="210"/>
    </location>
</feature>
<feature type="transmembrane region" description="Helical" evidence="4">
    <location>
        <begin position="36"/>
        <end position="54"/>
    </location>
</feature>
<evidence type="ECO:0000259" key="5">
    <source>
        <dbReference type="PROSITE" id="PS01031"/>
    </source>
</evidence>
<keyword evidence="4" id="KW-1133">Transmembrane helix</keyword>
<evidence type="ECO:0000313" key="6">
    <source>
        <dbReference type="EMBL" id="KAG8494756.1"/>
    </source>
</evidence>
<dbReference type="Pfam" id="PF00011">
    <property type="entry name" value="HSP20"/>
    <property type="match status" value="1"/>
</dbReference>
<dbReference type="InterPro" id="IPR002068">
    <property type="entry name" value="A-crystallin/Hsp20_dom"/>
</dbReference>
<dbReference type="Pfam" id="PF13259">
    <property type="entry name" value="clamp_Gag1-like"/>
    <property type="match status" value="1"/>
</dbReference>
<evidence type="ECO:0000313" key="7">
    <source>
        <dbReference type="Proteomes" id="UP000701853"/>
    </source>
</evidence>
<dbReference type="PANTHER" id="PTHR33373">
    <property type="entry name" value="OS07G0479600 PROTEIN"/>
    <property type="match status" value="1"/>
</dbReference>
<dbReference type="OrthoDB" id="1431247at2759"/>
<keyword evidence="4" id="KW-0472">Membrane</keyword>
<dbReference type="AlphaFoldDB" id="A0A8J5YQQ7"/>
<reference evidence="6 7" key="1">
    <citation type="journal article" date="2021" name="bioRxiv">
        <title>The Gossypium anomalum genome as a resource for cotton improvement and evolutionary analysis of hybrid incompatibility.</title>
        <authorList>
            <person name="Grover C.E."/>
            <person name="Yuan D."/>
            <person name="Arick M.A."/>
            <person name="Miller E.R."/>
            <person name="Hu G."/>
            <person name="Peterson D.G."/>
            <person name="Wendel J.F."/>
            <person name="Udall J.A."/>
        </authorList>
    </citation>
    <scope>NUCLEOTIDE SEQUENCE [LARGE SCALE GENOMIC DNA]</scope>
    <source>
        <strain evidence="6">JFW-Udall</strain>
        <tissue evidence="6">Leaf</tissue>
    </source>
</reference>
<comment type="similarity">
    <text evidence="2 3">Belongs to the small heat shock protein (HSP20) family.</text>
</comment>
<dbReference type="SUPFAM" id="SSF49764">
    <property type="entry name" value="HSP20-like chaperones"/>
    <property type="match status" value="1"/>
</dbReference>
<dbReference type="CDD" id="cd06464">
    <property type="entry name" value="ACD_sHsps-like"/>
    <property type="match status" value="1"/>
</dbReference>
<accession>A0A8J5YQQ7</accession>
<evidence type="ECO:0000256" key="3">
    <source>
        <dbReference type="RuleBase" id="RU003616"/>
    </source>
</evidence>
<feature type="domain" description="SHSP" evidence="5">
    <location>
        <begin position="478"/>
        <end position="592"/>
    </location>
</feature>
<name>A0A8J5YQQ7_9ROSI</name>
<dbReference type="PANTHER" id="PTHR33373:SF1">
    <property type="entry name" value="DUF4050 DOMAIN-CONTAINING PROTEIN"/>
    <property type="match status" value="1"/>
</dbReference>
<dbReference type="Proteomes" id="UP000701853">
    <property type="component" value="Chromosome 5"/>
</dbReference>
<dbReference type="FunFam" id="2.60.40.790:FF:000059">
    <property type="entry name" value="26.5 kDa heat shock protein, mitochondrial"/>
    <property type="match status" value="1"/>
</dbReference>
<organism evidence="6 7">
    <name type="scientific">Gossypium anomalum</name>
    <dbReference type="NCBI Taxonomy" id="47600"/>
    <lineage>
        <taxon>Eukaryota</taxon>
        <taxon>Viridiplantae</taxon>
        <taxon>Streptophyta</taxon>
        <taxon>Embryophyta</taxon>
        <taxon>Tracheophyta</taxon>
        <taxon>Spermatophyta</taxon>
        <taxon>Magnoliopsida</taxon>
        <taxon>eudicotyledons</taxon>
        <taxon>Gunneridae</taxon>
        <taxon>Pentapetalae</taxon>
        <taxon>rosids</taxon>
        <taxon>malvids</taxon>
        <taxon>Malvales</taxon>
        <taxon>Malvaceae</taxon>
        <taxon>Malvoideae</taxon>
        <taxon>Gossypium</taxon>
    </lineage>
</organism>
<sequence>MLGINFQDKLPALTSLGSIYCSPKQNKMVKFYSTPWEKALLLLLFYVLFGYLRWCSDSYDLLASFVILKEMSCQDVYCTWHKFNSSGCLGCCTRPVFNPLVNESSKGLKFQGQTVSKPSISEGFWTTSTCDMDNSAMQSQGSISSISTSHQTLDPNGNAASANGPSEFVNHGKFSVLKLLWLVAKKQRVTLVGVGLIYLTSGYCLSGIWIVRFRPLLALNKIMLCLILWNQTRQRWVGNKKSENQPQQAREPKLNWNATYEGLLGSNKLFPQPIPLSEMIDFLVDVWEQEGLENALELSLACMSIVAIAGSCLPAVSHVLATPHLSDLSRLSETVSYFVKIGHSETVSYFVKIVLVVEDRVSSSSSSLLGHNVGERSVGGVQRQRWNDEMLKRFMATATDKDSDDKKQVSVSDGEKKFRLFPRRKNRRSLWNWRNRQHDYAPPLYGGKSHGFQVPELFPSGLGNALLQASENINRLFDSLNMTPSQLIGRVKEQDDCYKLHYDMPGLTKEDVKITIDDGVLNIKGQHKEEEEGGSGDEIWSARSYGYYNTSLVLPDDAKVDDIKAELKDGVLSIIVPRTEQPKKDVKQVPIN</sequence>
<gene>
    <name evidence="6" type="ORF">CXB51_012601</name>
</gene>
<keyword evidence="1" id="KW-0346">Stress response</keyword>
<dbReference type="InterPro" id="IPR008978">
    <property type="entry name" value="HSP20-like_chaperone"/>
</dbReference>
<keyword evidence="4" id="KW-0812">Transmembrane</keyword>
<evidence type="ECO:0000256" key="1">
    <source>
        <dbReference type="ARBA" id="ARBA00023016"/>
    </source>
</evidence>
<dbReference type="PROSITE" id="PS01031">
    <property type="entry name" value="SHSP"/>
    <property type="match status" value="1"/>
</dbReference>
<dbReference type="EMBL" id="JAHUZN010000005">
    <property type="protein sequence ID" value="KAG8494756.1"/>
    <property type="molecule type" value="Genomic_DNA"/>
</dbReference>